<keyword evidence="1" id="KW-0472">Membrane</keyword>
<name>A0A401ZD28_9CHLR</name>
<organism evidence="2 3">
    <name type="scientific">Dictyobacter aurantiacus</name>
    <dbReference type="NCBI Taxonomy" id="1936993"/>
    <lineage>
        <taxon>Bacteria</taxon>
        <taxon>Bacillati</taxon>
        <taxon>Chloroflexota</taxon>
        <taxon>Ktedonobacteria</taxon>
        <taxon>Ktedonobacterales</taxon>
        <taxon>Dictyobacteraceae</taxon>
        <taxon>Dictyobacter</taxon>
    </lineage>
</organism>
<dbReference type="RefSeq" id="WP_126595869.1">
    <property type="nucleotide sequence ID" value="NZ_BIFQ01000001.1"/>
</dbReference>
<dbReference type="Proteomes" id="UP000287224">
    <property type="component" value="Unassembled WGS sequence"/>
</dbReference>
<feature type="transmembrane region" description="Helical" evidence="1">
    <location>
        <begin position="124"/>
        <end position="148"/>
    </location>
</feature>
<accession>A0A401ZD28</accession>
<reference evidence="3" key="1">
    <citation type="submission" date="2018-12" db="EMBL/GenBank/DDBJ databases">
        <title>Tengunoibacter tsumagoiensis gen. nov., sp. nov., Dictyobacter kobayashii sp. nov., D. alpinus sp. nov., and D. joshuensis sp. nov. and description of Dictyobacteraceae fam. nov. within the order Ktedonobacterales isolated from Tengu-no-mugimeshi.</title>
        <authorList>
            <person name="Wang C.M."/>
            <person name="Zheng Y."/>
            <person name="Sakai Y."/>
            <person name="Toyoda A."/>
            <person name="Minakuchi Y."/>
            <person name="Abe K."/>
            <person name="Yokota A."/>
            <person name="Yabe S."/>
        </authorList>
    </citation>
    <scope>NUCLEOTIDE SEQUENCE [LARGE SCALE GENOMIC DNA]</scope>
    <source>
        <strain evidence="3">S-27</strain>
    </source>
</reference>
<dbReference type="OrthoDB" id="3390413at2"/>
<protein>
    <submittedName>
        <fullName evidence="2">Uncharacterized protein</fullName>
    </submittedName>
</protein>
<dbReference type="AlphaFoldDB" id="A0A401ZD28"/>
<keyword evidence="1" id="KW-1133">Transmembrane helix</keyword>
<keyword evidence="3" id="KW-1185">Reference proteome</keyword>
<dbReference type="EMBL" id="BIFQ01000001">
    <property type="protein sequence ID" value="GCE04752.1"/>
    <property type="molecule type" value="Genomic_DNA"/>
</dbReference>
<comment type="caution">
    <text evidence="2">The sequence shown here is derived from an EMBL/GenBank/DDBJ whole genome shotgun (WGS) entry which is preliminary data.</text>
</comment>
<feature type="transmembrane region" description="Helical" evidence="1">
    <location>
        <begin position="27"/>
        <end position="44"/>
    </location>
</feature>
<feature type="transmembrane region" description="Helical" evidence="1">
    <location>
        <begin position="56"/>
        <end position="75"/>
    </location>
</feature>
<gene>
    <name evidence="2" type="ORF">KDAU_20810</name>
</gene>
<sequence length="149" mass="17015">MSETTDILISVAEQEFAQAKQSEDQRASITGLVVVVASAIQGGLTQTGLTKSALPLTLMLIAIGAFGMLASIKLYERFRRHVRLKFKIRQRLEELYPDTKLQSLLDLTRQEQQKDFPFLRSVRLYLIWVWLHSFIVILGIIYTIIALLH</sequence>
<evidence type="ECO:0000256" key="1">
    <source>
        <dbReference type="SAM" id="Phobius"/>
    </source>
</evidence>
<evidence type="ECO:0000313" key="2">
    <source>
        <dbReference type="EMBL" id="GCE04752.1"/>
    </source>
</evidence>
<evidence type="ECO:0000313" key="3">
    <source>
        <dbReference type="Proteomes" id="UP000287224"/>
    </source>
</evidence>
<keyword evidence="1" id="KW-0812">Transmembrane</keyword>
<proteinExistence type="predicted"/>